<proteinExistence type="predicted"/>
<dbReference type="AlphaFoldDB" id="A0A016SA89"/>
<comment type="caution">
    <text evidence="1">The sequence shown here is derived from an EMBL/GenBank/DDBJ whole genome shotgun (WGS) entry which is preliminary data.</text>
</comment>
<evidence type="ECO:0000313" key="1">
    <source>
        <dbReference type="EMBL" id="EYB87287.1"/>
    </source>
</evidence>
<evidence type="ECO:0000313" key="2">
    <source>
        <dbReference type="Proteomes" id="UP000024635"/>
    </source>
</evidence>
<organism evidence="1 2">
    <name type="scientific">Ancylostoma ceylanicum</name>
    <dbReference type="NCBI Taxonomy" id="53326"/>
    <lineage>
        <taxon>Eukaryota</taxon>
        <taxon>Metazoa</taxon>
        <taxon>Ecdysozoa</taxon>
        <taxon>Nematoda</taxon>
        <taxon>Chromadorea</taxon>
        <taxon>Rhabditida</taxon>
        <taxon>Rhabditina</taxon>
        <taxon>Rhabditomorpha</taxon>
        <taxon>Strongyloidea</taxon>
        <taxon>Ancylostomatidae</taxon>
        <taxon>Ancylostomatinae</taxon>
        <taxon>Ancylostoma</taxon>
    </lineage>
</organism>
<name>A0A016SA89_9BILA</name>
<sequence>MDHVGADDSTVGIPSGAESGVLLIAQHPNSKASINVEDARLAPELMGGVVLLRENNQSDPLPLSEMLGDLRQYIVKNDENIAPKKQVCDTFYFVFCAIAVGHNLRNVFQKRRNVDFIITGE</sequence>
<dbReference type="Proteomes" id="UP000024635">
    <property type="component" value="Unassembled WGS sequence"/>
</dbReference>
<dbReference type="EMBL" id="JARK01001601">
    <property type="protein sequence ID" value="EYB87287.1"/>
    <property type="molecule type" value="Genomic_DNA"/>
</dbReference>
<accession>A0A016SA89</accession>
<reference evidence="2" key="1">
    <citation type="journal article" date="2015" name="Nat. Genet.">
        <title>The genome and transcriptome of the zoonotic hookworm Ancylostoma ceylanicum identify infection-specific gene families.</title>
        <authorList>
            <person name="Schwarz E.M."/>
            <person name="Hu Y."/>
            <person name="Antoshechkin I."/>
            <person name="Miller M.M."/>
            <person name="Sternberg P.W."/>
            <person name="Aroian R.V."/>
        </authorList>
    </citation>
    <scope>NUCLEOTIDE SEQUENCE</scope>
    <source>
        <strain evidence="2">HY135</strain>
    </source>
</reference>
<keyword evidence="2" id="KW-1185">Reference proteome</keyword>
<protein>
    <submittedName>
        <fullName evidence="1">Uncharacterized protein</fullName>
    </submittedName>
</protein>
<gene>
    <name evidence="1" type="primary">Acey_s0265.g637</name>
    <name evidence="1" type="ORF">Y032_0265g637</name>
</gene>